<protein>
    <submittedName>
        <fullName evidence="11">Methyl-accepting chemotaxis protein</fullName>
    </submittedName>
</protein>
<comment type="subcellular location">
    <subcellularLocation>
        <location evidence="1">Cell membrane</location>
        <topology evidence="1">Multi-pass membrane protein</topology>
    </subcellularLocation>
</comment>
<evidence type="ECO:0000313" key="11">
    <source>
        <dbReference type="EMBL" id="MEE1675616.1"/>
    </source>
</evidence>
<dbReference type="Gene3D" id="3.30.450.20">
    <property type="entry name" value="PAS domain"/>
    <property type="match status" value="2"/>
</dbReference>
<evidence type="ECO:0000256" key="2">
    <source>
        <dbReference type="ARBA" id="ARBA00022475"/>
    </source>
</evidence>
<evidence type="ECO:0000256" key="6">
    <source>
        <dbReference type="ARBA" id="ARBA00023136"/>
    </source>
</evidence>
<evidence type="ECO:0000256" key="7">
    <source>
        <dbReference type="ARBA" id="ARBA00023224"/>
    </source>
</evidence>
<dbReference type="PANTHER" id="PTHR32089:SF119">
    <property type="entry name" value="METHYL-ACCEPTING CHEMOTAXIS PROTEIN CTPL"/>
    <property type="match status" value="1"/>
</dbReference>
<keyword evidence="2" id="KW-1003">Cell membrane</keyword>
<evidence type="ECO:0000313" key="12">
    <source>
        <dbReference type="Proteomes" id="UP001310248"/>
    </source>
</evidence>
<evidence type="ECO:0000256" key="3">
    <source>
        <dbReference type="ARBA" id="ARBA00022500"/>
    </source>
</evidence>
<evidence type="ECO:0000256" key="4">
    <source>
        <dbReference type="ARBA" id="ARBA00022692"/>
    </source>
</evidence>
<keyword evidence="3" id="KW-0145">Chemotaxis</keyword>
<dbReference type="InterPro" id="IPR004089">
    <property type="entry name" value="MCPsignal_dom"/>
</dbReference>
<accession>A0ABU7G8E5</accession>
<dbReference type="PROSITE" id="PS50111">
    <property type="entry name" value="CHEMOTAXIS_TRANSDUC_2"/>
    <property type="match status" value="1"/>
</dbReference>
<sequence length="628" mass="68474">MSAKAKILSLMGLLISAIIIFISVIGFLNFKSASEVNYTNQLNNQAFLISKAIEQKMNRYFDTLKLKASELPLSANGKIDEKPLVDSLHKIQDALEVLNAYVGLENGDTYAASNDGIIPNFNAKQLNREWYRRGMANEPKIVTTPYTSSTGDVVMAVAVPVLRNGKPVAILSINLALNQITTFIDGLSEENQLFVSREDGFIIASKYTDYIGKNLLELRPSYRQYNDQASSQHDYEFDGTAYSVVSAKVANLNWTVWAWDKWENINRASNDNLVLTASIALLLLLIALAVCYWVVMKLMYGPIGGEPATIETIVQNIAKGNLRYSSQQSGQETGIYQAVLSMVNSLTSIVTGINTATEQLNQSSSLIHQSATSVNTSSESQMMQLEQTSTAMNQMTVTVDEVARNALQASSAATEANDQSAQGISVVNEMNNNISLLVSGIEEVQQVIGKLEMETEGIGRILEVIRGIAEQTNLLALNAAIEAARAGEQGRGFAVVADEVRNLANRTQDSTNEIQEMITNLQTEAKNSVSLMETNAKDAQQTSEKSELANQALNAISDSISVIHDMNAQIATAAEQQTLVAAEINSSIVGINDLAKTTFDSSENNSKMVEELSNIATRLNKSVEVFKF</sequence>
<feature type="transmembrane region" description="Helical" evidence="9">
    <location>
        <begin position="273"/>
        <end position="295"/>
    </location>
</feature>
<feature type="transmembrane region" description="Helical" evidence="9">
    <location>
        <begin position="7"/>
        <end position="30"/>
    </location>
</feature>
<name>A0ABU7G8E5_9ALTE</name>
<keyword evidence="7 8" id="KW-0807">Transducer</keyword>
<dbReference type="Gene3D" id="1.10.287.950">
    <property type="entry name" value="Methyl-accepting chemotaxis protein"/>
    <property type="match status" value="1"/>
</dbReference>
<organism evidence="11 12">
    <name type="scientific">Agarivorans aestuarii</name>
    <dbReference type="NCBI Taxonomy" id="1563703"/>
    <lineage>
        <taxon>Bacteria</taxon>
        <taxon>Pseudomonadati</taxon>
        <taxon>Pseudomonadota</taxon>
        <taxon>Gammaproteobacteria</taxon>
        <taxon>Alteromonadales</taxon>
        <taxon>Alteromonadaceae</taxon>
        <taxon>Agarivorans</taxon>
    </lineage>
</organism>
<keyword evidence="12" id="KW-1185">Reference proteome</keyword>
<dbReference type="CDD" id="cd11386">
    <property type="entry name" value="MCP_signal"/>
    <property type="match status" value="1"/>
</dbReference>
<reference evidence="12" key="1">
    <citation type="submission" date="2023-07" db="EMBL/GenBank/DDBJ databases">
        <title>Draft genome sequence of Agarivorans aestuarii strain ZMCS4, a CAZymes producing bacteria isolated from the marine brown algae Clodostephus spongiosus.</title>
        <authorList>
            <person name="Lorente B."/>
            <person name="Cabral C."/>
            <person name="Frias J."/>
            <person name="Faria J."/>
            <person name="Toubarro D."/>
        </authorList>
    </citation>
    <scope>NUCLEOTIDE SEQUENCE [LARGE SCALE GENOMIC DNA]</scope>
    <source>
        <strain evidence="12">ZMCS4</strain>
    </source>
</reference>
<feature type="domain" description="Methyl-accepting transducer" evidence="10">
    <location>
        <begin position="356"/>
        <end position="592"/>
    </location>
</feature>
<evidence type="ECO:0000256" key="5">
    <source>
        <dbReference type="ARBA" id="ARBA00022989"/>
    </source>
</evidence>
<evidence type="ECO:0000256" key="9">
    <source>
        <dbReference type="SAM" id="Phobius"/>
    </source>
</evidence>
<reference evidence="11 12" key="2">
    <citation type="submission" date="2023-12" db="EMBL/GenBank/DDBJ databases">
        <authorList>
            <consortium name="Cladostephus spongiosus"/>
            <person name="Lorente B."/>
            <person name="Cabral C."/>
            <person name="Frias J."/>
            <person name="Faria J."/>
            <person name="Toubarro D."/>
        </authorList>
    </citation>
    <scope>NUCLEOTIDE SEQUENCE [LARGE SCALE GENOMIC DNA]</scope>
    <source>
        <strain evidence="11 12">ZMCS4</strain>
    </source>
</reference>
<dbReference type="RefSeq" id="WP_329776451.1">
    <property type="nucleotide sequence ID" value="NZ_JAYDYW010000014.1"/>
</dbReference>
<keyword evidence="4 9" id="KW-0812">Transmembrane</keyword>
<keyword evidence="5 9" id="KW-1133">Transmembrane helix</keyword>
<dbReference type="Proteomes" id="UP001310248">
    <property type="component" value="Unassembled WGS sequence"/>
</dbReference>
<dbReference type="SUPFAM" id="SSF58104">
    <property type="entry name" value="Methyl-accepting chemotaxis protein (MCP) signaling domain"/>
    <property type="match status" value="1"/>
</dbReference>
<dbReference type="InterPro" id="IPR033479">
    <property type="entry name" value="dCache_1"/>
</dbReference>
<evidence type="ECO:0000256" key="8">
    <source>
        <dbReference type="PROSITE-ProRule" id="PRU00284"/>
    </source>
</evidence>
<dbReference type="Pfam" id="PF00015">
    <property type="entry name" value="MCPsignal"/>
    <property type="match status" value="1"/>
</dbReference>
<dbReference type="CDD" id="cd18773">
    <property type="entry name" value="PDC1_HK_sensor"/>
    <property type="match status" value="1"/>
</dbReference>
<dbReference type="EMBL" id="JAYDYW010000014">
    <property type="protein sequence ID" value="MEE1675616.1"/>
    <property type="molecule type" value="Genomic_DNA"/>
</dbReference>
<dbReference type="SMART" id="SM00283">
    <property type="entry name" value="MA"/>
    <property type="match status" value="1"/>
</dbReference>
<gene>
    <name evidence="11" type="ORF">SNR37_000942</name>
</gene>
<dbReference type="Pfam" id="PF02743">
    <property type="entry name" value="dCache_1"/>
    <property type="match status" value="1"/>
</dbReference>
<comment type="caution">
    <text evidence="11">The sequence shown here is derived from an EMBL/GenBank/DDBJ whole genome shotgun (WGS) entry which is preliminary data.</text>
</comment>
<proteinExistence type="predicted"/>
<keyword evidence="6 9" id="KW-0472">Membrane</keyword>
<evidence type="ECO:0000256" key="1">
    <source>
        <dbReference type="ARBA" id="ARBA00004651"/>
    </source>
</evidence>
<dbReference type="PANTHER" id="PTHR32089">
    <property type="entry name" value="METHYL-ACCEPTING CHEMOTAXIS PROTEIN MCPB"/>
    <property type="match status" value="1"/>
</dbReference>
<evidence type="ECO:0000259" key="10">
    <source>
        <dbReference type="PROSITE" id="PS50111"/>
    </source>
</evidence>